<evidence type="ECO:0000256" key="1">
    <source>
        <dbReference type="SAM" id="MobiDB-lite"/>
    </source>
</evidence>
<sequence>MSVPRSGRMTSKKAAWHVLPPSTRQPGNQRDTARPTKRARKVKFKGARRVPSPEAPAAKEILRILRSGRVTSKKGAWHIPPPSTRQPGNQRDPARPAKWARKVTFKGARRVPPPQAPAAKEILRRFI</sequence>
<proteinExistence type="predicted"/>
<feature type="region of interest" description="Disordered" evidence="1">
    <location>
        <begin position="72"/>
        <end position="97"/>
    </location>
</feature>
<reference evidence="2" key="1">
    <citation type="journal article" date="2022" name="bioRxiv">
        <title>Sequencing and chromosome-scale assembly of the giantPleurodeles waltlgenome.</title>
        <authorList>
            <person name="Brown T."/>
            <person name="Elewa A."/>
            <person name="Iarovenko S."/>
            <person name="Subramanian E."/>
            <person name="Araus A.J."/>
            <person name="Petzold A."/>
            <person name="Susuki M."/>
            <person name="Suzuki K.-i.T."/>
            <person name="Hayashi T."/>
            <person name="Toyoda A."/>
            <person name="Oliveira C."/>
            <person name="Osipova E."/>
            <person name="Leigh N.D."/>
            <person name="Simon A."/>
            <person name="Yun M.H."/>
        </authorList>
    </citation>
    <scope>NUCLEOTIDE SEQUENCE</scope>
    <source>
        <strain evidence="2">20211129_DDA</strain>
        <tissue evidence="2">Liver</tissue>
    </source>
</reference>
<keyword evidence="3" id="KW-1185">Reference proteome</keyword>
<accession>A0AAV7QRM2</accession>
<dbReference type="Proteomes" id="UP001066276">
    <property type="component" value="Chromosome 6"/>
</dbReference>
<evidence type="ECO:0000313" key="3">
    <source>
        <dbReference type="Proteomes" id="UP001066276"/>
    </source>
</evidence>
<dbReference type="AlphaFoldDB" id="A0AAV7QRM2"/>
<evidence type="ECO:0000313" key="2">
    <source>
        <dbReference type="EMBL" id="KAJ1142057.1"/>
    </source>
</evidence>
<gene>
    <name evidence="2" type="ORF">NDU88_008385</name>
</gene>
<organism evidence="2 3">
    <name type="scientific">Pleurodeles waltl</name>
    <name type="common">Iberian ribbed newt</name>
    <dbReference type="NCBI Taxonomy" id="8319"/>
    <lineage>
        <taxon>Eukaryota</taxon>
        <taxon>Metazoa</taxon>
        <taxon>Chordata</taxon>
        <taxon>Craniata</taxon>
        <taxon>Vertebrata</taxon>
        <taxon>Euteleostomi</taxon>
        <taxon>Amphibia</taxon>
        <taxon>Batrachia</taxon>
        <taxon>Caudata</taxon>
        <taxon>Salamandroidea</taxon>
        <taxon>Salamandridae</taxon>
        <taxon>Pleurodelinae</taxon>
        <taxon>Pleurodeles</taxon>
    </lineage>
</organism>
<feature type="region of interest" description="Disordered" evidence="1">
    <location>
        <begin position="1"/>
        <end position="57"/>
    </location>
</feature>
<name>A0AAV7QRM2_PLEWA</name>
<feature type="compositionally biased region" description="Basic residues" evidence="1">
    <location>
        <begin position="35"/>
        <end position="48"/>
    </location>
</feature>
<protein>
    <submittedName>
        <fullName evidence="2">Uncharacterized protein</fullName>
    </submittedName>
</protein>
<dbReference type="EMBL" id="JANPWB010000010">
    <property type="protein sequence ID" value="KAJ1142057.1"/>
    <property type="molecule type" value="Genomic_DNA"/>
</dbReference>
<comment type="caution">
    <text evidence="2">The sequence shown here is derived from an EMBL/GenBank/DDBJ whole genome shotgun (WGS) entry which is preliminary data.</text>
</comment>